<name>A0ABM6D8L0_9BACL</name>
<feature type="domain" description="N-acetyltransferase" evidence="2">
    <location>
        <begin position="1"/>
        <end position="161"/>
    </location>
</feature>
<dbReference type="InterPro" id="IPR016181">
    <property type="entry name" value="Acyl_CoA_acyltransferase"/>
</dbReference>
<evidence type="ECO:0000313" key="4">
    <source>
        <dbReference type="Proteomes" id="UP000092661"/>
    </source>
</evidence>
<evidence type="ECO:0000313" key="3">
    <source>
        <dbReference type="EMBL" id="ANU11573.1"/>
    </source>
</evidence>
<dbReference type="CDD" id="cd04301">
    <property type="entry name" value="NAT_SF"/>
    <property type="match status" value="1"/>
</dbReference>
<dbReference type="Gene3D" id="3.40.630.30">
    <property type="match status" value="1"/>
</dbReference>
<organism evidence="3 4">
    <name type="scientific">Planococcus antarcticus DSM 14505</name>
    <dbReference type="NCBI Taxonomy" id="1185653"/>
    <lineage>
        <taxon>Bacteria</taxon>
        <taxon>Bacillati</taxon>
        <taxon>Bacillota</taxon>
        <taxon>Bacilli</taxon>
        <taxon>Bacillales</taxon>
        <taxon>Caryophanaceae</taxon>
        <taxon>Planococcus</taxon>
    </lineage>
</organism>
<dbReference type="Proteomes" id="UP000092661">
    <property type="component" value="Chromosome"/>
</dbReference>
<dbReference type="Pfam" id="PF13523">
    <property type="entry name" value="Acetyltransf_8"/>
    <property type="match status" value="1"/>
</dbReference>
<dbReference type="RefSeq" id="WP_065537114.1">
    <property type="nucleotide sequence ID" value="NZ_CP016534.2"/>
</dbReference>
<dbReference type="PANTHER" id="PTHR31438:SF1">
    <property type="entry name" value="LYSINE N-ACYLTRANSFERASE C17G9.06C-RELATED"/>
    <property type="match status" value="1"/>
</dbReference>
<dbReference type="SUPFAM" id="SSF55729">
    <property type="entry name" value="Acyl-CoA N-acyltransferases (Nat)"/>
    <property type="match status" value="1"/>
</dbReference>
<sequence length="173" mass="19837">MTHNDYEIIAQWLSEHEVLKFYGDVNFPFTLEQVQRKYEPRINGDVSVHPFIVELDKTPIGFLQCYKLTEETKETFGYPDNQNVYGIDQFIGDPQYFNKGIGTVMITKFLNGPYLKSEVDVVTLDPDISNKRAIRCYEKCGFVKVKKVNEGASWLMALKTRGVVHEAAKSGNE</sequence>
<gene>
    <name evidence="3" type="ORF">BBH88_15465</name>
</gene>
<dbReference type="PROSITE" id="PS51186">
    <property type="entry name" value="GNAT"/>
    <property type="match status" value="1"/>
</dbReference>
<keyword evidence="4" id="KW-1185">Reference proteome</keyword>
<dbReference type="EMBL" id="CP016534">
    <property type="protein sequence ID" value="ANU11573.1"/>
    <property type="molecule type" value="Genomic_DNA"/>
</dbReference>
<proteinExistence type="predicted"/>
<protein>
    <submittedName>
        <fullName evidence="3">GNAT family N-acetyltransferase</fullName>
    </submittedName>
</protein>
<reference evidence="3" key="1">
    <citation type="submission" date="2016-10" db="EMBL/GenBank/DDBJ databases">
        <authorList>
            <person name="See-Too W.S."/>
        </authorList>
    </citation>
    <scope>NUCLEOTIDE SEQUENCE</scope>
    <source>
        <strain evidence="3">DSM 14505</strain>
    </source>
</reference>
<dbReference type="PANTHER" id="PTHR31438">
    <property type="entry name" value="LYSINE N-ACYLTRANSFERASE C17G9.06C-RELATED"/>
    <property type="match status" value="1"/>
</dbReference>
<accession>A0ABM6D8L0</accession>
<evidence type="ECO:0000256" key="1">
    <source>
        <dbReference type="ARBA" id="ARBA00023251"/>
    </source>
</evidence>
<dbReference type="InterPro" id="IPR000182">
    <property type="entry name" value="GNAT_dom"/>
</dbReference>
<keyword evidence="1" id="KW-0046">Antibiotic resistance</keyword>
<evidence type="ECO:0000259" key="2">
    <source>
        <dbReference type="PROSITE" id="PS51186"/>
    </source>
</evidence>